<dbReference type="InterPro" id="IPR006680">
    <property type="entry name" value="Amidohydro-rel"/>
</dbReference>
<dbReference type="Proteomes" id="UP001319060">
    <property type="component" value="Unassembled WGS sequence"/>
</dbReference>
<evidence type="ECO:0000259" key="1">
    <source>
        <dbReference type="Pfam" id="PF01979"/>
    </source>
</evidence>
<dbReference type="Gene3D" id="3.20.20.140">
    <property type="entry name" value="Metal-dependent hydrolases"/>
    <property type="match status" value="1"/>
</dbReference>
<evidence type="ECO:0000313" key="2">
    <source>
        <dbReference type="EMBL" id="MBN3544180.1"/>
    </source>
</evidence>
<dbReference type="InterPro" id="IPR050138">
    <property type="entry name" value="DHOase/Allantoinase_Hydrolase"/>
</dbReference>
<comment type="caution">
    <text evidence="2">The sequence shown here is derived from an EMBL/GenBank/DDBJ whole genome shotgun (WGS) entry which is preliminary data.</text>
</comment>
<protein>
    <submittedName>
        <fullName evidence="2">Dihydroorotase family protein</fullName>
    </submittedName>
</protein>
<dbReference type="Pfam" id="PF01979">
    <property type="entry name" value="Amidohydro_1"/>
    <property type="match status" value="1"/>
</dbReference>
<dbReference type="InterPro" id="IPR032466">
    <property type="entry name" value="Metal_Hydrolase"/>
</dbReference>
<dbReference type="InterPro" id="IPR011059">
    <property type="entry name" value="Metal-dep_hydrolase_composite"/>
</dbReference>
<dbReference type="SUPFAM" id="SSF51556">
    <property type="entry name" value="Metallo-dependent hydrolases"/>
    <property type="match status" value="1"/>
</dbReference>
<keyword evidence="3" id="KW-1185">Reference proteome</keyword>
<proteinExistence type="predicted"/>
<dbReference type="SUPFAM" id="SSF51338">
    <property type="entry name" value="Composite domain of metallo-dependent hydrolases"/>
    <property type="match status" value="1"/>
</dbReference>
<feature type="domain" description="Amidohydrolase-related" evidence="1">
    <location>
        <begin position="57"/>
        <end position="434"/>
    </location>
</feature>
<name>A0ABS2Z7X1_9BACL</name>
<organism evidence="2 3">
    <name type="scientific">Fictibacillus barbaricus</name>
    <dbReference type="NCBI Taxonomy" id="182136"/>
    <lineage>
        <taxon>Bacteria</taxon>
        <taxon>Bacillati</taxon>
        <taxon>Bacillota</taxon>
        <taxon>Bacilli</taxon>
        <taxon>Bacillales</taxon>
        <taxon>Fictibacillaceae</taxon>
        <taxon>Fictibacillus</taxon>
    </lineage>
</organism>
<dbReference type="Gene3D" id="2.30.40.10">
    <property type="entry name" value="Urease, subunit C, domain 1"/>
    <property type="match status" value="1"/>
</dbReference>
<accession>A0ABS2Z7X1</accession>
<reference evidence="2 3" key="1">
    <citation type="submission" date="2021-01" db="EMBL/GenBank/DDBJ databases">
        <title>Genome Sequencing of Type Strains.</title>
        <authorList>
            <person name="Lemaire J.F."/>
            <person name="Inderbitzin P."/>
            <person name="Collins S.B."/>
            <person name="Wespe N."/>
            <person name="Knight-Connoni V."/>
        </authorList>
    </citation>
    <scope>NUCLEOTIDE SEQUENCE [LARGE SCALE GENOMIC DNA]</scope>
    <source>
        <strain evidence="2 3">DSM 14730</strain>
    </source>
</reference>
<dbReference type="PANTHER" id="PTHR43668:SF2">
    <property type="entry name" value="ALLANTOINASE"/>
    <property type="match status" value="1"/>
</dbReference>
<gene>
    <name evidence="2" type="ORF">JYA64_02595</name>
</gene>
<evidence type="ECO:0000313" key="3">
    <source>
        <dbReference type="Proteomes" id="UP001319060"/>
    </source>
</evidence>
<dbReference type="RefSeq" id="WP_188404333.1">
    <property type="nucleotide sequence ID" value="NZ_BMCE01000004.1"/>
</dbReference>
<dbReference type="EMBL" id="JAFHKS010000040">
    <property type="protein sequence ID" value="MBN3544180.1"/>
    <property type="molecule type" value="Genomic_DNA"/>
</dbReference>
<sequence>MGNDQNNYDVVIKGNIVLPNDVLYNASVAIKNGKIDGVFKDNIAVRGKETINAHGHYVLPGAIDAHVHCYSSLDEGFTTASRSAAAGGVTTIIEMPYDATGMVCTEELFLEKMERLNKETVVDMALLATIYKKNGLNQIPLMAKAGACGFKVSMFNTDSYRFPRIDDGELYEAFTKITETGCPVGVHAETNEIVHKFIQKYQDEGEDPRSHCWSRPKISESTAALKVMEMAYWSGVKLHLYHCTFPRIFELVDYYRSKGTQVTAETCTHYLAFEENDMLSLKAKGKINPPLRSRKDMEQLWSQMSRGMIDIVTSDHAPWLIERKSHKNIFDNASGTPGVETLLPIMYSEGVAKGRITILQLAKMLSEKPASIFGLDYCKGSIEEGKDADLVIIDPMAKWVLDEKDLHSSAGWSPYHGMEMQGRLTHTLVRGKIVYNGRVVGEQGDGKFIPAKHGHGVLVSKNENALV</sequence>
<dbReference type="PANTHER" id="PTHR43668">
    <property type="entry name" value="ALLANTOINASE"/>
    <property type="match status" value="1"/>
</dbReference>